<keyword evidence="4" id="KW-1185">Reference proteome</keyword>
<dbReference type="EMBL" id="PUBV01000001">
    <property type="protein sequence ID" value="PWB09646.1"/>
    <property type="molecule type" value="Genomic_DNA"/>
</dbReference>
<dbReference type="PANTHER" id="PTHR10176:SF3">
    <property type="entry name" value="GLYCOGEN [STARCH] SYNTHASE"/>
    <property type="match status" value="1"/>
</dbReference>
<dbReference type="InterPro" id="IPR008631">
    <property type="entry name" value="Glycogen_synth"/>
</dbReference>
<keyword evidence="1" id="KW-0328">Glycosyltransferase</keyword>
<dbReference type="SUPFAM" id="SSF53756">
    <property type="entry name" value="UDP-Glycosyltransferase/glycogen phosphorylase"/>
    <property type="match status" value="2"/>
</dbReference>
<comment type="caution">
    <text evidence="3">The sequence shown here is derived from an EMBL/GenBank/DDBJ whole genome shotgun (WGS) entry which is preliminary data.</text>
</comment>
<organism evidence="3 4">
    <name type="scientific">Paramuribaculum intestinale</name>
    <dbReference type="NCBI Taxonomy" id="2094151"/>
    <lineage>
        <taxon>Bacteria</taxon>
        <taxon>Pseudomonadati</taxon>
        <taxon>Bacteroidota</taxon>
        <taxon>Bacteroidia</taxon>
        <taxon>Bacteroidales</taxon>
        <taxon>Muribaculaceae</taxon>
        <taxon>Paramuribaculum</taxon>
    </lineage>
</organism>
<reference evidence="4" key="1">
    <citation type="submission" date="2018-02" db="EMBL/GenBank/DDBJ databases">
        <authorList>
            <person name="Clavel T."/>
            <person name="Strowig T."/>
        </authorList>
    </citation>
    <scope>NUCLEOTIDE SEQUENCE [LARGE SCALE GENOMIC DNA]</scope>
    <source>
        <strain evidence="4">DSM 100764</strain>
    </source>
</reference>
<dbReference type="Gene3D" id="3.40.50.2000">
    <property type="entry name" value="Glycogen Phosphorylase B"/>
    <property type="match status" value="2"/>
</dbReference>
<dbReference type="GO" id="GO:0005737">
    <property type="term" value="C:cytoplasm"/>
    <property type="evidence" value="ECO:0007669"/>
    <property type="project" value="TreeGrafter"/>
</dbReference>
<dbReference type="Pfam" id="PF05693">
    <property type="entry name" value="Glycogen_syn"/>
    <property type="match status" value="2"/>
</dbReference>
<name>A0A2V1IX87_9BACT</name>
<accession>A0A2V1IX87</accession>
<dbReference type="RefSeq" id="WP_107034698.1">
    <property type="nucleotide sequence ID" value="NZ_CAOLHR010000013.1"/>
</dbReference>
<gene>
    <name evidence="3" type="ORF">C5O25_00100</name>
</gene>
<dbReference type="GO" id="GO:0005978">
    <property type="term" value="P:glycogen biosynthetic process"/>
    <property type="evidence" value="ECO:0007669"/>
    <property type="project" value="InterPro"/>
</dbReference>
<keyword evidence="2 3" id="KW-0808">Transferase</keyword>
<evidence type="ECO:0000313" key="3">
    <source>
        <dbReference type="EMBL" id="PWB09646.1"/>
    </source>
</evidence>
<protein>
    <submittedName>
        <fullName evidence="3">Glycosyl transferase</fullName>
    </submittedName>
</protein>
<sequence length="555" mass="61880">MEQPAVALDLLIETSWEVCNKIGGIYTVLSTKADTLHELYKDKVIFIGPDVWSEQNPSPYFIENPSVLKGWASTVSLPHGIKVRTGRWDVPGKPIVILVKFDTMYALNDTLFGEMWQRFGVDSLHAYGDYGEACAFSHAAGIVIESLCSYYKVGPRSHKNVIAHFDEWTTGMGLLYVKWKLPQVATVFTTHATSIGRSICGNGKPLYGQLQNYNGDQMARELNMEAKHSLEKIAAHQADCFTTVSEITAIECEQLLDLRPQVVTPNGFEKNFVPPRSRFKKERQSARKLMLEAASALVGRTLPEHTMIVATSGRCEYRNKGIDMFLDAIAALGVRAPRRETLAFVMVPAWSKAAREDLVKALESDHEGWHRLPDPVMTHTLNNPDSDPIINRIHAIGFTNSADSHVNVIYVPCYLNGTDGIFNAEYYDLLIGMDATVFPSYYEPWGYTPLESIAFGVPTVTTSLSGFGQWILSTTDNQLYSCGVNVIGRGDYNYSEVVDNIARTLADLNECDEEETAKISSAAMHTSSRAAWSYFVAYYIDAFEVALANRNTNRK</sequence>
<dbReference type="AlphaFoldDB" id="A0A2V1IX87"/>
<dbReference type="Proteomes" id="UP000244925">
    <property type="component" value="Unassembled WGS sequence"/>
</dbReference>
<evidence type="ECO:0000313" key="4">
    <source>
        <dbReference type="Proteomes" id="UP000244925"/>
    </source>
</evidence>
<evidence type="ECO:0000256" key="2">
    <source>
        <dbReference type="ARBA" id="ARBA00022679"/>
    </source>
</evidence>
<dbReference type="GO" id="GO:0004373">
    <property type="term" value="F:alpha-1,4-glucan glucosyltransferase (UDP-glucose donor) activity"/>
    <property type="evidence" value="ECO:0007669"/>
    <property type="project" value="InterPro"/>
</dbReference>
<dbReference type="PANTHER" id="PTHR10176">
    <property type="entry name" value="GLYCOGEN SYNTHASE"/>
    <property type="match status" value="1"/>
</dbReference>
<proteinExistence type="predicted"/>
<evidence type="ECO:0000256" key="1">
    <source>
        <dbReference type="ARBA" id="ARBA00022676"/>
    </source>
</evidence>